<dbReference type="Proteomes" id="UP000829447">
    <property type="component" value="Linkage Group LG4"/>
</dbReference>
<name>A0ACC5WF44_PANGG</name>
<comment type="caution">
    <text evidence="1">The sequence shown here is derived from an EMBL/GenBank/DDBJ whole genome shotgun (WGS) entry which is preliminary data.</text>
</comment>
<sequence length="326" mass="36234">MSCNLTCQDATAERCQNQTNHVFVAVYSLVCISGITLNLMALVVFFCCTKSRSHTIVYMTNLAIADLLLVCTLPLRIYYHMGFQGLSQKICEFAGLILLANMYGSILLLTCVSLDRCLAVCFPMSSRVREGRKKAPLVCLGIWTLTIGASLSMYPNSNLRGNNKNETICFRSFPAYALNAVNLTSSLTVGFGMPLIIMILCSWGLVRAVSKSTAAQMSGLLDSCKIQRMVSINLAIFLCCFLPYHVMLAVIYSYRDHIEIIPCSVISAYYYALMISCLNAILDPLAYYFTTETFRKNVEIDTVRRMLPMNNLSSDGNTRSRALVST</sequence>
<gene>
    <name evidence="1" type="ORF">PGIGA_G00203670</name>
</gene>
<dbReference type="EMBL" id="CM040457">
    <property type="protein sequence ID" value="MCI4377457.1"/>
    <property type="molecule type" value="Genomic_DNA"/>
</dbReference>
<keyword evidence="2" id="KW-1185">Reference proteome</keyword>
<organism evidence="1 2">
    <name type="scientific">Pangasianodon gigas</name>
    <name type="common">Mekong giant catfish</name>
    <name type="synonym">Pangasius gigas</name>
    <dbReference type="NCBI Taxonomy" id="30993"/>
    <lineage>
        <taxon>Eukaryota</taxon>
        <taxon>Metazoa</taxon>
        <taxon>Chordata</taxon>
        <taxon>Craniata</taxon>
        <taxon>Vertebrata</taxon>
        <taxon>Euteleostomi</taxon>
        <taxon>Actinopterygii</taxon>
        <taxon>Neopterygii</taxon>
        <taxon>Teleostei</taxon>
        <taxon>Ostariophysi</taxon>
        <taxon>Siluriformes</taxon>
        <taxon>Pangasiidae</taxon>
        <taxon>Pangasianodon</taxon>
    </lineage>
</organism>
<accession>A0ACC5WF44</accession>
<proteinExistence type="predicted"/>
<protein>
    <submittedName>
        <fullName evidence="1">Uncharacterized protein</fullName>
    </submittedName>
</protein>
<evidence type="ECO:0000313" key="1">
    <source>
        <dbReference type="EMBL" id="MCI4377457.1"/>
    </source>
</evidence>
<reference evidence="1 2" key="1">
    <citation type="journal article" date="2022" name="bioRxiv">
        <title>An ancient truncated duplication of the anti-Mullerian hormone receptor type 2 gene is a potential conserved master sex determinant in the Pangasiidae catfish family.</title>
        <authorList>
            <person name="Wen M."/>
            <person name="Pan Q."/>
            <person name="Jouanno E."/>
            <person name="Montfort J."/>
            <person name="Zahm M."/>
            <person name="Cabau C."/>
            <person name="Klopp C."/>
            <person name="Iampietro C."/>
            <person name="Roques C."/>
            <person name="Bouchez O."/>
            <person name="Castinel A."/>
            <person name="Donnadieu C."/>
            <person name="Parrinello H."/>
            <person name="Poncet C."/>
            <person name="Belmonte E."/>
            <person name="Gautier V."/>
            <person name="Avarre J.-C."/>
            <person name="Dugue R."/>
            <person name="Gustiano R."/>
            <person name="Ha T.T.T."/>
            <person name="Campet M."/>
            <person name="Sriphairoj K."/>
            <person name="Ribolli J."/>
            <person name="de Almeida F.L."/>
            <person name="Desvignes T."/>
            <person name="Postlethwait J.H."/>
            <person name="Bucao C.F."/>
            <person name="Robinson-Rechavi M."/>
            <person name="Bobe J."/>
            <person name="Herpin A."/>
            <person name="Guiguen Y."/>
        </authorList>
    </citation>
    <scope>NUCLEOTIDE SEQUENCE [LARGE SCALE GENOMIC DNA]</scope>
    <source>
        <strain evidence="1">YG-Dec2019</strain>
    </source>
</reference>
<evidence type="ECO:0000313" key="2">
    <source>
        <dbReference type="Proteomes" id="UP000829447"/>
    </source>
</evidence>